<sequence length="385" mass="40448">MTTTGLQPIIGRVSDIVGPKRLLLIELWIFIVGSAIAGASPSLEVLVAGRLISGAGGAGILSLTVIILSDMTHERQRGNYLNLINLVFIIADSVGPIIGTLFANSSPGGWRWIFLFCIPFGPVITAVLWKMNLPNRIHPLGFKKALQQADIVGMTLLVASLSFLVVGLNLGGQVIAWASSTIIRILVAAAVSISLFAVAEIFAAMPIAPMYLFCHWKWRNIPVMLNLLLTCAPSSHRQTAALLVIPFLFIASVAGTIVNHVAAKLNRVHFVYTCTLLLLPVGIGLMSTLNENSSLGTVAGYSLLTGVGFGSGTQISMLMTQIGLPQEEIATVTALSSTTVPLGGVLGVGLTGAGLLDLVWCCNATNSPCTFAEAHGPSGSVELVV</sequence>
<reference evidence="8 9" key="1">
    <citation type="journal article" date="2020" name="ISME J.">
        <title>Uncovering the hidden diversity of litter-decomposition mechanisms in mushroom-forming fungi.</title>
        <authorList>
            <person name="Floudas D."/>
            <person name="Bentzer J."/>
            <person name="Ahren D."/>
            <person name="Johansson T."/>
            <person name="Persson P."/>
            <person name="Tunlid A."/>
        </authorList>
    </citation>
    <scope>NUCLEOTIDE SEQUENCE [LARGE SCALE GENOMIC DNA]</scope>
    <source>
        <strain evidence="8 9">CBS 291.85</strain>
    </source>
</reference>
<dbReference type="InterPro" id="IPR011701">
    <property type="entry name" value="MFS"/>
</dbReference>
<evidence type="ECO:0000256" key="2">
    <source>
        <dbReference type="ARBA" id="ARBA00022448"/>
    </source>
</evidence>
<dbReference type="PROSITE" id="PS50850">
    <property type="entry name" value="MFS"/>
    <property type="match status" value="1"/>
</dbReference>
<evidence type="ECO:0000256" key="5">
    <source>
        <dbReference type="ARBA" id="ARBA00023136"/>
    </source>
</evidence>
<dbReference type="SUPFAM" id="SSF103473">
    <property type="entry name" value="MFS general substrate transporter"/>
    <property type="match status" value="1"/>
</dbReference>
<evidence type="ECO:0000256" key="6">
    <source>
        <dbReference type="SAM" id="Phobius"/>
    </source>
</evidence>
<dbReference type="Gene3D" id="1.20.1250.20">
    <property type="entry name" value="MFS general substrate transporter like domains"/>
    <property type="match status" value="2"/>
</dbReference>
<evidence type="ECO:0000256" key="3">
    <source>
        <dbReference type="ARBA" id="ARBA00022692"/>
    </source>
</evidence>
<dbReference type="PANTHER" id="PTHR23501">
    <property type="entry name" value="MAJOR FACILITATOR SUPERFAMILY"/>
    <property type="match status" value="1"/>
</dbReference>
<feature type="transmembrane region" description="Helical" evidence="6">
    <location>
        <begin position="238"/>
        <end position="258"/>
    </location>
</feature>
<dbReference type="OrthoDB" id="6770063at2759"/>
<dbReference type="EMBL" id="JAACJM010000085">
    <property type="protein sequence ID" value="KAF5348741.1"/>
    <property type="molecule type" value="Genomic_DNA"/>
</dbReference>
<dbReference type="AlphaFoldDB" id="A0A8H5CVD3"/>
<accession>A0A8H5CVD3</accession>
<feature type="transmembrane region" description="Helical" evidence="6">
    <location>
        <begin position="149"/>
        <end position="168"/>
    </location>
</feature>
<dbReference type="InterPro" id="IPR020846">
    <property type="entry name" value="MFS_dom"/>
</dbReference>
<keyword evidence="4 6" id="KW-1133">Transmembrane helix</keyword>
<dbReference type="Pfam" id="PF07690">
    <property type="entry name" value="MFS_1"/>
    <property type="match status" value="1"/>
</dbReference>
<keyword evidence="2" id="KW-0813">Transport</keyword>
<evidence type="ECO:0000259" key="7">
    <source>
        <dbReference type="PROSITE" id="PS50850"/>
    </source>
</evidence>
<keyword evidence="5 6" id="KW-0472">Membrane</keyword>
<evidence type="ECO:0000313" key="8">
    <source>
        <dbReference type="EMBL" id="KAF5348741.1"/>
    </source>
</evidence>
<feature type="domain" description="Major facilitator superfamily (MFS) profile" evidence="7">
    <location>
        <begin position="1"/>
        <end position="385"/>
    </location>
</feature>
<dbReference type="GO" id="GO:0005886">
    <property type="term" value="C:plasma membrane"/>
    <property type="evidence" value="ECO:0007669"/>
    <property type="project" value="TreeGrafter"/>
</dbReference>
<feature type="transmembrane region" description="Helical" evidence="6">
    <location>
        <begin position="174"/>
        <end position="196"/>
    </location>
</feature>
<feature type="transmembrane region" description="Helical" evidence="6">
    <location>
        <begin position="109"/>
        <end position="129"/>
    </location>
</feature>
<keyword evidence="3 6" id="KW-0812">Transmembrane</keyword>
<feature type="transmembrane region" description="Helical" evidence="6">
    <location>
        <begin position="45"/>
        <end position="68"/>
    </location>
</feature>
<feature type="transmembrane region" description="Helical" evidence="6">
    <location>
        <begin position="21"/>
        <end position="39"/>
    </location>
</feature>
<proteinExistence type="predicted"/>
<comment type="subcellular location">
    <subcellularLocation>
        <location evidence="1">Endomembrane system</location>
        <topology evidence="1">Multi-pass membrane protein</topology>
    </subcellularLocation>
</comment>
<dbReference type="GO" id="GO:0012505">
    <property type="term" value="C:endomembrane system"/>
    <property type="evidence" value="ECO:0007669"/>
    <property type="project" value="UniProtKB-SubCell"/>
</dbReference>
<feature type="transmembrane region" description="Helical" evidence="6">
    <location>
        <begin position="295"/>
        <end position="312"/>
    </location>
</feature>
<protein>
    <recommendedName>
        <fullName evidence="7">Major facilitator superfamily (MFS) profile domain-containing protein</fullName>
    </recommendedName>
</protein>
<dbReference type="Proteomes" id="UP000559256">
    <property type="component" value="Unassembled WGS sequence"/>
</dbReference>
<dbReference type="GO" id="GO:0022857">
    <property type="term" value="F:transmembrane transporter activity"/>
    <property type="evidence" value="ECO:0007669"/>
    <property type="project" value="InterPro"/>
</dbReference>
<evidence type="ECO:0000313" key="9">
    <source>
        <dbReference type="Proteomes" id="UP000559256"/>
    </source>
</evidence>
<gene>
    <name evidence="8" type="ORF">D9758_006838</name>
</gene>
<dbReference type="PANTHER" id="PTHR23501:SF191">
    <property type="entry name" value="VACUOLAR BASIC AMINO ACID TRANSPORTER 4"/>
    <property type="match status" value="1"/>
</dbReference>
<dbReference type="InterPro" id="IPR036259">
    <property type="entry name" value="MFS_trans_sf"/>
</dbReference>
<organism evidence="8 9">
    <name type="scientific">Tetrapyrgos nigripes</name>
    <dbReference type="NCBI Taxonomy" id="182062"/>
    <lineage>
        <taxon>Eukaryota</taxon>
        <taxon>Fungi</taxon>
        <taxon>Dikarya</taxon>
        <taxon>Basidiomycota</taxon>
        <taxon>Agaricomycotina</taxon>
        <taxon>Agaricomycetes</taxon>
        <taxon>Agaricomycetidae</taxon>
        <taxon>Agaricales</taxon>
        <taxon>Marasmiineae</taxon>
        <taxon>Marasmiaceae</taxon>
        <taxon>Tetrapyrgos</taxon>
    </lineage>
</organism>
<name>A0A8H5CVD3_9AGAR</name>
<keyword evidence="9" id="KW-1185">Reference proteome</keyword>
<feature type="transmembrane region" description="Helical" evidence="6">
    <location>
        <begin position="80"/>
        <end position="103"/>
    </location>
</feature>
<feature type="transmembrane region" description="Helical" evidence="6">
    <location>
        <begin position="270"/>
        <end position="289"/>
    </location>
</feature>
<evidence type="ECO:0000256" key="1">
    <source>
        <dbReference type="ARBA" id="ARBA00004127"/>
    </source>
</evidence>
<evidence type="ECO:0000256" key="4">
    <source>
        <dbReference type="ARBA" id="ARBA00022989"/>
    </source>
</evidence>
<comment type="caution">
    <text evidence="8">The sequence shown here is derived from an EMBL/GenBank/DDBJ whole genome shotgun (WGS) entry which is preliminary data.</text>
</comment>